<dbReference type="GO" id="GO:0006352">
    <property type="term" value="P:DNA-templated transcription initiation"/>
    <property type="evidence" value="ECO:0007669"/>
    <property type="project" value="InterPro"/>
</dbReference>
<dbReference type="Gene3D" id="1.10.1740.10">
    <property type="match status" value="1"/>
</dbReference>
<dbReference type="EMBL" id="JABBNU010000005">
    <property type="protein sequence ID" value="NMM48572.1"/>
    <property type="molecule type" value="Genomic_DNA"/>
</dbReference>
<name>A0A848J615_9BACT</name>
<evidence type="ECO:0000313" key="2">
    <source>
        <dbReference type="Proteomes" id="UP000559010"/>
    </source>
</evidence>
<accession>A0A848J615</accession>
<dbReference type="InterPro" id="IPR013325">
    <property type="entry name" value="RNA_pol_sigma_r2"/>
</dbReference>
<reference evidence="1 2" key="1">
    <citation type="submission" date="2020-04" db="EMBL/GenBank/DDBJ databases">
        <title>Flammeovirgaceae bacterium KN852 isolated from deep sea.</title>
        <authorList>
            <person name="Zhang D.-C."/>
        </authorList>
    </citation>
    <scope>NUCLEOTIDE SEQUENCE [LARGE SCALE GENOMIC DNA]</scope>
    <source>
        <strain evidence="1 2">KN852</strain>
    </source>
</reference>
<comment type="caution">
    <text evidence="1">The sequence shown here is derived from an EMBL/GenBank/DDBJ whole genome shotgun (WGS) entry which is preliminary data.</text>
</comment>
<organism evidence="1 2">
    <name type="scientific">Marinigracilibium pacificum</name>
    <dbReference type="NCBI Taxonomy" id="2729599"/>
    <lineage>
        <taxon>Bacteria</taxon>
        <taxon>Pseudomonadati</taxon>
        <taxon>Bacteroidota</taxon>
        <taxon>Cytophagia</taxon>
        <taxon>Cytophagales</taxon>
        <taxon>Flammeovirgaceae</taxon>
        <taxon>Marinigracilibium</taxon>
    </lineage>
</organism>
<protein>
    <submittedName>
        <fullName evidence="1">Uncharacterized protein</fullName>
    </submittedName>
</protein>
<sequence>MPAFSWNFKYLILIIAAVLCVSRKELTGRMKQSLIWKNYHKPLFNFILFKVKDIDLAEDIMQNVWLTLLRSMLNQEKIDNLVIWLFEVASYEINSVNSSESDFFENSDSIKFLNTRQAVVSYLKTIQDIGINDIAEIVEEPTLEVEKLLHQTECDFQL</sequence>
<dbReference type="AlphaFoldDB" id="A0A848J615"/>
<dbReference type="Proteomes" id="UP000559010">
    <property type="component" value="Unassembled WGS sequence"/>
</dbReference>
<dbReference type="GO" id="GO:0003700">
    <property type="term" value="F:DNA-binding transcription factor activity"/>
    <property type="evidence" value="ECO:0007669"/>
    <property type="project" value="InterPro"/>
</dbReference>
<evidence type="ECO:0000313" key="1">
    <source>
        <dbReference type="EMBL" id="NMM48572.1"/>
    </source>
</evidence>
<proteinExistence type="predicted"/>
<keyword evidence="2" id="KW-1185">Reference proteome</keyword>
<gene>
    <name evidence="1" type="ORF">HH304_09190</name>
</gene>
<dbReference type="SUPFAM" id="SSF88946">
    <property type="entry name" value="Sigma2 domain of RNA polymerase sigma factors"/>
    <property type="match status" value="1"/>
</dbReference>